<dbReference type="Proteomes" id="UP000008694">
    <property type="component" value="Unassembled WGS sequence"/>
</dbReference>
<feature type="non-terminal residue" evidence="1">
    <location>
        <position position="1"/>
    </location>
</feature>
<organism evidence="2">
    <name type="scientific">Arabidopsis lyrata subsp. lyrata</name>
    <name type="common">Lyre-leaved rock-cress</name>
    <dbReference type="NCBI Taxonomy" id="81972"/>
    <lineage>
        <taxon>Eukaryota</taxon>
        <taxon>Viridiplantae</taxon>
        <taxon>Streptophyta</taxon>
        <taxon>Embryophyta</taxon>
        <taxon>Tracheophyta</taxon>
        <taxon>Spermatophyta</taxon>
        <taxon>Magnoliopsida</taxon>
        <taxon>eudicotyledons</taxon>
        <taxon>Gunneridae</taxon>
        <taxon>Pentapetalae</taxon>
        <taxon>rosids</taxon>
        <taxon>malvids</taxon>
        <taxon>Brassicales</taxon>
        <taxon>Brassicaceae</taxon>
        <taxon>Camelineae</taxon>
        <taxon>Arabidopsis</taxon>
    </lineage>
</organism>
<keyword evidence="2" id="KW-1185">Reference proteome</keyword>
<accession>D7KNN0</accession>
<dbReference type="AlphaFoldDB" id="D7KNN0"/>
<evidence type="ECO:0000313" key="2">
    <source>
        <dbReference type="Proteomes" id="UP000008694"/>
    </source>
</evidence>
<sequence length="122" mass="13803">SQEFCNCDWFLFVCQSQDTSLPSTDVEAATLNLMELMGAFDGREVALVERFQTLAIAETHLLEKKQASPTKDECLEKTRLLNSHISDLEDLKLTLSSSASTTENDLIKSLWMLESFKEKHSK</sequence>
<name>D7KNN0_ARALL</name>
<reference evidence="2" key="1">
    <citation type="journal article" date="2011" name="Nat. Genet.">
        <title>The Arabidopsis lyrata genome sequence and the basis of rapid genome size change.</title>
        <authorList>
            <person name="Hu T.T."/>
            <person name="Pattyn P."/>
            <person name="Bakker E.G."/>
            <person name="Cao J."/>
            <person name="Cheng J.-F."/>
            <person name="Clark R.M."/>
            <person name="Fahlgren N."/>
            <person name="Fawcett J.A."/>
            <person name="Grimwood J."/>
            <person name="Gundlach H."/>
            <person name="Haberer G."/>
            <person name="Hollister J.D."/>
            <person name="Ossowski S."/>
            <person name="Ottilar R.P."/>
            <person name="Salamov A.A."/>
            <person name="Schneeberger K."/>
            <person name="Spannagl M."/>
            <person name="Wang X."/>
            <person name="Yang L."/>
            <person name="Nasrallah M.E."/>
            <person name="Bergelson J."/>
            <person name="Carrington J.C."/>
            <person name="Gaut B.S."/>
            <person name="Schmutz J."/>
            <person name="Mayer K.F.X."/>
            <person name="Van de Peer Y."/>
            <person name="Grigoriev I.V."/>
            <person name="Nordborg M."/>
            <person name="Weigel D."/>
            <person name="Guo Y.-L."/>
        </authorList>
    </citation>
    <scope>NUCLEOTIDE SEQUENCE [LARGE SCALE GENOMIC DNA]</scope>
    <source>
        <strain evidence="2">cv. MN47</strain>
    </source>
</reference>
<gene>
    <name evidence="1" type="ORF">ARALYDRAFT_681512</name>
</gene>
<dbReference type="EMBL" id="GL348713">
    <property type="protein sequence ID" value="EFH67527.1"/>
    <property type="molecule type" value="Genomic_DNA"/>
</dbReference>
<proteinExistence type="predicted"/>
<dbReference type="HOGENOM" id="CLU_2032508_0_0_1"/>
<evidence type="ECO:0000313" key="1">
    <source>
        <dbReference type="EMBL" id="EFH67527.1"/>
    </source>
</evidence>
<protein>
    <submittedName>
        <fullName evidence="1">Predicted protein</fullName>
    </submittedName>
</protein>
<dbReference type="Gramene" id="Al_scaffold_0001_3835">
    <property type="protein sequence ID" value="Al_scaffold_0001_3835"/>
    <property type="gene ID" value="Al_scaffold_0001_3835"/>
</dbReference>